<evidence type="ECO:0000313" key="2">
    <source>
        <dbReference type="Proteomes" id="UP001175226"/>
    </source>
</evidence>
<dbReference type="EMBL" id="JAUEPT010000014">
    <property type="protein sequence ID" value="KAK0446086.1"/>
    <property type="molecule type" value="Genomic_DNA"/>
</dbReference>
<gene>
    <name evidence="1" type="ORF">EV421DRAFT_1901770</name>
</gene>
<accession>A0AA39MT35</accession>
<dbReference type="AlphaFoldDB" id="A0AA39MT35"/>
<name>A0AA39MT35_9AGAR</name>
<sequence>MSLLHNDRASKVLPRLDMDGLLNDGICPTSKDLQVAGAMLMESRYGQGLEGRQSVFKELLSIVQTYQGELDVLVPACSPPLLSLASRLAPPEEYVMVHWRMESVPHDALSQRAYALINAFYLADIPVTCKSSSFKDFGNRHTEAVGILLEEGSDHLMAHSGVLGILDKVIGIKASVLLSAAQGCGRKSSSDY</sequence>
<proteinExistence type="predicted"/>
<reference evidence="1" key="1">
    <citation type="submission" date="2023-06" db="EMBL/GenBank/DDBJ databases">
        <authorList>
            <consortium name="Lawrence Berkeley National Laboratory"/>
            <person name="Ahrendt S."/>
            <person name="Sahu N."/>
            <person name="Indic B."/>
            <person name="Wong-Bajracharya J."/>
            <person name="Merenyi Z."/>
            <person name="Ke H.-M."/>
            <person name="Monk M."/>
            <person name="Kocsube S."/>
            <person name="Drula E."/>
            <person name="Lipzen A."/>
            <person name="Balint B."/>
            <person name="Henrissat B."/>
            <person name="Andreopoulos B."/>
            <person name="Martin F.M."/>
            <person name="Harder C.B."/>
            <person name="Rigling D."/>
            <person name="Ford K.L."/>
            <person name="Foster G.D."/>
            <person name="Pangilinan J."/>
            <person name="Papanicolaou A."/>
            <person name="Barry K."/>
            <person name="LaButti K."/>
            <person name="Viragh M."/>
            <person name="Koriabine M."/>
            <person name="Yan M."/>
            <person name="Riley R."/>
            <person name="Champramary S."/>
            <person name="Plett K.L."/>
            <person name="Tsai I.J."/>
            <person name="Slot J."/>
            <person name="Sipos G."/>
            <person name="Plett J."/>
            <person name="Nagy L.G."/>
            <person name="Grigoriev I.V."/>
        </authorList>
    </citation>
    <scope>NUCLEOTIDE SEQUENCE</scope>
    <source>
        <strain evidence="1">FPL87.14</strain>
    </source>
</reference>
<protein>
    <submittedName>
        <fullName evidence="1">Uncharacterized protein</fullName>
    </submittedName>
</protein>
<organism evidence="1 2">
    <name type="scientific">Armillaria borealis</name>
    <dbReference type="NCBI Taxonomy" id="47425"/>
    <lineage>
        <taxon>Eukaryota</taxon>
        <taxon>Fungi</taxon>
        <taxon>Dikarya</taxon>
        <taxon>Basidiomycota</taxon>
        <taxon>Agaricomycotina</taxon>
        <taxon>Agaricomycetes</taxon>
        <taxon>Agaricomycetidae</taxon>
        <taxon>Agaricales</taxon>
        <taxon>Marasmiineae</taxon>
        <taxon>Physalacriaceae</taxon>
        <taxon>Armillaria</taxon>
    </lineage>
</organism>
<keyword evidence="2" id="KW-1185">Reference proteome</keyword>
<evidence type="ECO:0000313" key="1">
    <source>
        <dbReference type="EMBL" id="KAK0446086.1"/>
    </source>
</evidence>
<comment type="caution">
    <text evidence="1">The sequence shown here is derived from an EMBL/GenBank/DDBJ whole genome shotgun (WGS) entry which is preliminary data.</text>
</comment>
<dbReference type="Proteomes" id="UP001175226">
    <property type="component" value="Unassembled WGS sequence"/>
</dbReference>